<dbReference type="GO" id="GO:0005737">
    <property type="term" value="C:cytoplasm"/>
    <property type="evidence" value="ECO:0007669"/>
    <property type="project" value="UniProtKB-SubCell"/>
</dbReference>
<dbReference type="SUPFAM" id="SSF56655">
    <property type="entry name" value="Carbohydrate phosphatase"/>
    <property type="match status" value="1"/>
</dbReference>
<comment type="similarity">
    <text evidence="2 7 8">Belongs to the FBPase class 1 family.</text>
</comment>
<dbReference type="EMBL" id="SESI01000004">
    <property type="protein sequence ID" value="TQQ78870.1"/>
    <property type="molecule type" value="Genomic_DNA"/>
</dbReference>
<dbReference type="PANTHER" id="PTHR11556">
    <property type="entry name" value="FRUCTOSE-1,6-BISPHOSPHATASE-RELATED"/>
    <property type="match status" value="1"/>
</dbReference>
<dbReference type="GO" id="GO:0006000">
    <property type="term" value="P:fructose metabolic process"/>
    <property type="evidence" value="ECO:0007669"/>
    <property type="project" value="TreeGrafter"/>
</dbReference>
<feature type="binding site" evidence="7">
    <location>
        <begin position="95"/>
        <end position="98"/>
    </location>
    <ligand>
        <name>substrate</name>
    </ligand>
</feature>
<comment type="subunit">
    <text evidence="7">Homotetramer.</text>
</comment>
<evidence type="ECO:0000259" key="9">
    <source>
        <dbReference type="Pfam" id="PF00316"/>
    </source>
</evidence>
<evidence type="ECO:0000256" key="5">
    <source>
        <dbReference type="ARBA" id="ARBA00023277"/>
    </source>
</evidence>
<feature type="binding site" evidence="7">
    <location>
        <position position="200"/>
    </location>
    <ligand>
        <name>substrate</name>
    </ligand>
</feature>
<feature type="binding site" evidence="7">
    <location>
        <position position="236"/>
    </location>
    <ligand>
        <name>Mg(2+)</name>
        <dbReference type="ChEBI" id="CHEBI:18420"/>
        <label>2</label>
    </ligand>
</feature>
<feature type="domain" description="Fructose-1-6-bisphosphatase class I N-terminal" evidence="9">
    <location>
        <begin position="36"/>
        <end position="141"/>
    </location>
</feature>
<dbReference type="InterPro" id="IPR033391">
    <property type="entry name" value="FBPase_N"/>
</dbReference>
<dbReference type="InterPro" id="IPR044015">
    <property type="entry name" value="FBPase_C_dom"/>
</dbReference>
<dbReference type="OrthoDB" id="146513at2157"/>
<feature type="binding site" evidence="7">
    <location>
        <position position="74"/>
    </location>
    <ligand>
        <name>Mg(2+)</name>
        <dbReference type="ChEBI" id="CHEBI:18420"/>
        <label>1</label>
    </ligand>
</feature>
<organism evidence="11 12">
    <name type="scientific">Halonotius roseus</name>
    <dbReference type="NCBI Taxonomy" id="2511997"/>
    <lineage>
        <taxon>Archaea</taxon>
        <taxon>Methanobacteriati</taxon>
        <taxon>Methanobacteriota</taxon>
        <taxon>Stenosarchaea group</taxon>
        <taxon>Halobacteria</taxon>
        <taxon>Halobacteriales</taxon>
        <taxon>Haloferacaceae</taxon>
        <taxon>Halonotius</taxon>
    </lineage>
</organism>
<evidence type="ECO:0000259" key="10">
    <source>
        <dbReference type="Pfam" id="PF18913"/>
    </source>
</evidence>
<evidence type="ECO:0000256" key="1">
    <source>
        <dbReference type="ARBA" id="ARBA00001273"/>
    </source>
</evidence>
<dbReference type="Proteomes" id="UP000315385">
    <property type="component" value="Unassembled WGS sequence"/>
</dbReference>
<dbReference type="GO" id="GO:0006094">
    <property type="term" value="P:gluconeogenesis"/>
    <property type="evidence" value="ECO:0007669"/>
    <property type="project" value="UniProtKB-UniRule"/>
</dbReference>
<keyword evidence="7" id="KW-0479">Metal-binding</keyword>
<feature type="binding site" evidence="7">
    <location>
        <position position="230"/>
    </location>
    <ligand>
        <name>substrate</name>
    </ligand>
</feature>
<dbReference type="InterPro" id="IPR028343">
    <property type="entry name" value="FBPtase"/>
</dbReference>
<evidence type="ECO:0000256" key="6">
    <source>
        <dbReference type="ARBA" id="ARBA00024331"/>
    </source>
</evidence>
<accession>A0A544QKH6</accession>
<dbReference type="Pfam" id="PF18913">
    <property type="entry name" value="FBPase_C"/>
    <property type="match status" value="1"/>
</dbReference>
<gene>
    <name evidence="7" type="primary">fbp</name>
    <name evidence="11" type="ORF">EWF95_12105</name>
</gene>
<keyword evidence="4 7" id="KW-0378">Hydrolase</keyword>
<protein>
    <recommendedName>
        <fullName evidence="7">Fructose-1,6-bisphosphatase class 1</fullName>
        <shortName evidence="7">FBPase class 1</shortName>
        <ecNumber evidence="7">3.1.3.11</ecNumber>
    </recommendedName>
    <alternativeName>
        <fullName evidence="7">D-fructose-1,6-bisphosphate 1-phosphohydrolase class 1</fullName>
    </alternativeName>
</protein>
<evidence type="ECO:0000256" key="2">
    <source>
        <dbReference type="ARBA" id="ARBA00010941"/>
    </source>
</evidence>
<comment type="caution">
    <text evidence="7">Lacks conserved residue(s) required for the propagation of feature annotation.</text>
</comment>
<dbReference type="InterPro" id="IPR000146">
    <property type="entry name" value="FBPase_class-1"/>
</dbReference>
<feature type="domain" description="Fructose-1-6-bisphosphatase class 1 C-terminal" evidence="10">
    <location>
        <begin position="165"/>
        <end position="286"/>
    </location>
</feature>
<feature type="binding site" evidence="7">
    <location>
        <position position="92"/>
    </location>
    <ligand>
        <name>Mg(2+)</name>
        <dbReference type="ChEBI" id="CHEBI:18420"/>
        <label>1</label>
    </ligand>
</feature>
<evidence type="ECO:0000256" key="3">
    <source>
        <dbReference type="ARBA" id="ARBA00022490"/>
    </source>
</evidence>
<evidence type="ECO:0000256" key="8">
    <source>
        <dbReference type="RuleBase" id="RU000508"/>
    </source>
</evidence>
<evidence type="ECO:0000313" key="12">
    <source>
        <dbReference type="Proteomes" id="UP000315385"/>
    </source>
</evidence>
<comment type="cofactor">
    <cofactor evidence="7">
        <name>Mg(2+)</name>
        <dbReference type="ChEBI" id="CHEBI:18420"/>
    </cofactor>
    <text evidence="7">Binds 2 magnesium ions per subunit.</text>
</comment>
<sequence>MPADTSDYEAELDAIFETLAELAPEIRASLPGRRVKSDEVNPSGETRLEADAYADELIEEALGDIDGVGTYASEEQAEPIDVGSGDVSIACDPLDGSSNIKPNSPMGTIIAVYEGDLPAGGDRLLASGFVLFGPILTMTVARDGQVTEANVGDGEIDVIDDDVTLPEEPTVYGMGGRVPDWTPGFSAFIRAIEQEYKLRYGGAMVADVNQVITYGGIFSYPALKSAENGKLRLQFEGIPIAYIIESAGGASSDGTQSILDVDPEKFHQRVPVHLGNDEMIDRLEATLAAHD</sequence>
<comment type="caution">
    <text evidence="11">The sequence shown here is derived from an EMBL/GenBank/DDBJ whole genome shotgun (WGS) entry which is preliminary data.</text>
</comment>
<dbReference type="GO" id="GO:0030388">
    <property type="term" value="P:fructose 1,6-bisphosphate metabolic process"/>
    <property type="evidence" value="ECO:0007669"/>
    <property type="project" value="TreeGrafter"/>
</dbReference>
<dbReference type="GO" id="GO:0005986">
    <property type="term" value="P:sucrose biosynthetic process"/>
    <property type="evidence" value="ECO:0007669"/>
    <property type="project" value="TreeGrafter"/>
</dbReference>
<reference evidence="11 12" key="1">
    <citation type="submission" date="2019-02" db="EMBL/GenBank/DDBJ databases">
        <title>Halonotius sp. a new haloqrchaeon isolated from saline water.</title>
        <authorList>
            <person name="Duran-Viseras A."/>
            <person name="Sanchez-Porro C."/>
            <person name="Ventosa A."/>
        </authorList>
    </citation>
    <scope>NUCLEOTIDE SEQUENCE [LARGE SCALE GENOMIC DNA]</scope>
    <source>
        <strain evidence="11 12">F9-27</strain>
    </source>
</reference>
<dbReference type="RefSeq" id="WP_142444347.1">
    <property type="nucleotide sequence ID" value="NZ_SESI01000004.1"/>
</dbReference>
<dbReference type="GO" id="GO:0000287">
    <property type="term" value="F:magnesium ion binding"/>
    <property type="evidence" value="ECO:0007669"/>
    <property type="project" value="UniProtKB-UniRule"/>
</dbReference>
<feature type="binding site" evidence="7">
    <location>
        <position position="92"/>
    </location>
    <ligand>
        <name>Mg(2+)</name>
        <dbReference type="ChEBI" id="CHEBI:18420"/>
        <label>2</label>
    </ligand>
</feature>
<evidence type="ECO:0000313" key="11">
    <source>
        <dbReference type="EMBL" id="TQQ78870.1"/>
    </source>
</evidence>
<keyword evidence="7" id="KW-0460">Magnesium</keyword>
<dbReference type="PANTHER" id="PTHR11556:SF35">
    <property type="entry name" value="SEDOHEPTULOSE-1,7-BISPHOSPHATASE, CHLOROPLASTIC"/>
    <property type="match status" value="1"/>
</dbReference>
<keyword evidence="12" id="KW-1185">Reference proteome</keyword>
<dbReference type="Gene3D" id="3.30.540.10">
    <property type="entry name" value="Fructose-1,6-Bisphosphatase, subunit A, domain 1"/>
    <property type="match status" value="1"/>
</dbReference>
<dbReference type="EC" id="3.1.3.11" evidence="7"/>
<comment type="catalytic activity">
    <reaction evidence="1 7">
        <text>beta-D-fructose 1,6-bisphosphate + H2O = beta-D-fructose 6-phosphate + phosphate</text>
        <dbReference type="Rhea" id="RHEA:11064"/>
        <dbReference type="ChEBI" id="CHEBI:15377"/>
        <dbReference type="ChEBI" id="CHEBI:32966"/>
        <dbReference type="ChEBI" id="CHEBI:43474"/>
        <dbReference type="ChEBI" id="CHEBI:57634"/>
        <dbReference type="EC" id="3.1.3.11"/>
    </reaction>
</comment>
<dbReference type="HAMAP" id="MF_01855">
    <property type="entry name" value="FBPase_class1"/>
    <property type="match status" value="1"/>
</dbReference>
<dbReference type="Pfam" id="PF00316">
    <property type="entry name" value="FBPase"/>
    <property type="match status" value="1"/>
</dbReference>
<feature type="binding site" evidence="7">
    <location>
        <position position="94"/>
    </location>
    <ligand>
        <name>Mg(2+)</name>
        <dbReference type="ChEBI" id="CHEBI:18420"/>
        <label>1</label>
    </ligand>
</feature>
<evidence type="ECO:0000256" key="4">
    <source>
        <dbReference type="ARBA" id="ARBA00022801"/>
    </source>
</evidence>
<comment type="subcellular location">
    <subcellularLocation>
        <location evidence="7">Cytoplasm</location>
    </subcellularLocation>
</comment>
<dbReference type="PRINTS" id="PR00115">
    <property type="entry name" value="F16BPHPHTASE"/>
</dbReference>
<dbReference type="GO" id="GO:0006002">
    <property type="term" value="P:fructose 6-phosphate metabolic process"/>
    <property type="evidence" value="ECO:0007669"/>
    <property type="project" value="TreeGrafter"/>
</dbReference>
<dbReference type="GO" id="GO:0042132">
    <property type="term" value="F:fructose 1,6-bisphosphate 1-phosphatase activity"/>
    <property type="evidence" value="ECO:0007669"/>
    <property type="project" value="UniProtKB-UniRule"/>
</dbReference>
<dbReference type="AlphaFoldDB" id="A0A544QKH6"/>
<name>A0A544QKH6_9EURY</name>
<proteinExistence type="inferred from homology"/>
<dbReference type="PIRSF" id="PIRSF000904">
    <property type="entry name" value="FBPtase_SBPase"/>
    <property type="match status" value="1"/>
</dbReference>
<comment type="pathway">
    <text evidence="6">Carbohydrate biosynthesis.</text>
</comment>
<feature type="binding site" evidence="7">
    <location>
        <position position="95"/>
    </location>
    <ligand>
        <name>Mg(2+)</name>
        <dbReference type="ChEBI" id="CHEBI:18420"/>
        <label>2</label>
    </ligand>
</feature>
<evidence type="ECO:0000256" key="7">
    <source>
        <dbReference type="HAMAP-Rule" id="MF_01855"/>
    </source>
</evidence>
<keyword evidence="5 7" id="KW-0119">Carbohydrate metabolism</keyword>
<keyword evidence="3 7" id="KW-0963">Cytoplasm</keyword>
<dbReference type="Gene3D" id="3.40.190.80">
    <property type="match status" value="1"/>
</dbReference>